<accession>A0A538TL20</accession>
<gene>
    <name evidence="3" type="ORF">E6K79_07800</name>
</gene>
<evidence type="ECO:0000313" key="4">
    <source>
        <dbReference type="Proteomes" id="UP000317691"/>
    </source>
</evidence>
<name>A0A538TL20_UNCEI</name>
<organism evidence="3 4">
    <name type="scientific">Eiseniibacteriota bacterium</name>
    <dbReference type="NCBI Taxonomy" id="2212470"/>
    <lineage>
        <taxon>Bacteria</taxon>
        <taxon>Candidatus Eiseniibacteriota</taxon>
    </lineage>
</organism>
<dbReference type="PANTHER" id="PTHR30537:SF1">
    <property type="entry name" value="HTH-TYPE TRANSCRIPTIONAL REGULATOR PGRR"/>
    <property type="match status" value="1"/>
</dbReference>
<dbReference type="AlphaFoldDB" id="A0A538TL20"/>
<comment type="similarity">
    <text evidence="1">Belongs to the LysR transcriptional regulatory family.</text>
</comment>
<protein>
    <submittedName>
        <fullName evidence="3">LysR family transcriptional regulator</fullName>
    </submittedName>
</protein>
<dbReference type="Gene3D" id="3.40.190.10">
    <property type="entry name" value="Periplasmic binding protein-like II"/>
    <property type="match status" value="2"/>
</dbReference>
<evidence type="ECO:0000259" key="2">
    <source>
        <dbReference type="Pfam" id="PF03466"/>
    </source>
</evidence>
<dbReference type="Pfam" id="PF03466">
    <property type="entry name" value="LysR_substrate"/>
    <property type="match status" value="1"/>
</dbReference>
<dbReference type="GO" id="GO:0043565">
    <property type="term" value="F:sequence-specific DNA binding"/>
    <property type="evidence" value="ECO:0007669"/>
    <property type="project" value="TreeGrafter"/>
</dbReference>
<dbReference type="GO" id="GO:0006351">
    <property type="term" value="P:DNA-templated transcription"/>
    <property type="evidence" value="ECO:0007669"/>
    <property type="project" value="TreeGrafter"/>
</dbReference>
<sequence>VRVSKDLRPAIVGSPRYFESHPKPASPGDLLSHRCINFRHGSAGVYRWEFDKDNQSLTVAVNGPLIVDDVEIMIRAGIDGVGLAFTDEERVASHLASGALVRVLDDWCPPFPGFFLYYPSRRQQSAALSALIETLRLRRA</sequence>
<dbReference type="InterPro" id="IPR058163">
    <property type="entry name" value="LysR-type_TF_proteobact-type"/>
</dbReference>
<dbReference type="SUPFAM" id="SSF53850">
    <property type="entry name" value="Periplasmic binding protein-like II"/>
    <property type="match status" value="1"/>
</dbReference>
<feature type="non-terminal residue" evidence="3">
    <location>
        <position position="1"/>
    </location>
</feature>
<evidence type="ECO:0000256" key="1">
    <source>
        <dbReference type="ARBA" id="ARBA00009437"/>
    </source>
</evidence>
<dbReference type="EMBL" id="VBOZ01000023">
    <property type="protein sequence ID" value="TMQ64310.1"/>
    <property type="molecule type" value="Genomic_DNA"/>
</dbReference>
<feature type="domain" description="LysR substrate-binding" evidence="2">
    <location>
        <begin position="10"/>
        <end position="136"/>
    </location>
</feature>
<reference evidence="3 4" key="1">
    <citation type="journal article" date="2019" name="Nat. Microbiol.">
        <title>Mediterranean grassland soil C-N compound turnover is dependent on rainfall and depth, and is mediated by genomically divergent microorganisms.</title>
        <authorList>
            <person name="Diamond S."/>
            <person name="Andeer P.F."/>
            <person name="Li Z."/>
            <person name="Crits-Christoph A."/>
            <person name="Burstein D."/>
            <person name="Anantharaman K."/>
            <person name="Lane K.R."/>
            <person name="Thomas B.C."/>
            <person name="Pan C."/>
            <person name="Northen T.R."/>
            <person name="Banfield J.F."/>
        </authorList>
    </citation>
    <scope>NUCLEOTIDE SEQUENCE [LARGE SCALE GENOMIC DNA]</scope>
    <source>
        <strain evidence="3">WS_9</strain>
    </source>
</reference>
<dbReference type="InterPro" id="IPR005119">
    <property type="entry name" value="LysR_subst-bd"/>
</dbReference>
<dbReference type="Proteomes" id="UP000317691">
    <property type="component" value="Unassembled WGS sequence"/>
</dbReference>
<evidence type="ECO:0000313" key="3">
    <source>
        <dbReference type="EMBL" id="TMQ64310.1"/>
    </source>
</evidence>
<dbReference type="GO" id="GO:0003700">
    <property type="term" value="F:DNA-binding transcription factor activity"/>
    <property type="evidence" value="ECO:0007669"/>
    <property type="project" value="TreeGrafter"/>
</dbReference>
<comment type="caution">
    <text evidence="3">The sequence shown here is derived from an EMBL/GenBank/DDBJ whole genome shotgun (WGS) entry which is preliminary data.</text>
</comment>
<dbReference type="PANTHER" id="PTHR30537">
    <property type="entry name" value="HTH-TYPE TRANSCRIPTIONAL REGULATOR"/>
    <property type="match status" value="1"/>
</dbReference>
<proteinExistence type="inferred from homology"/>